<keyword evidence="10" id="KW-1185">Reference proteome</keyword>
<feature type="compositionally biased region" description="Polar residues" evidence="6">
    <location>
        <begin position="344"/>
        <end position="357"/>
    </location>
</feature>
<reference evidence="9 10" key="1">
    <citation type="journal article" date="2014" name="BMC Genomics">
        <title>Comparative genome sequencing reveals chemotype-specific gene clusters in the toxigenic black mold Stachybotrys.</title>
        <authorList>
            <person name="Semeiks J."/>
            <person name="Borek D."/>
            <person name="Otwinowski Z."/>
            <person name="Grishin N.V."/>
        </authorList>
    </citation>
    <scope>NUCLEOTIDE SEQUENCE [LARGE SCALE GENOMIC DNA]</scope>
    <source>
        <strain evidence="10">CBS 109288 / IBT 7711</strain>
    </source>
</reference>
<dbReference type="OrthoDB" id="5342292at2759"/>
<feature type="transmembrane region" description="Helical" evidence="7">
    <location>
        <begin position="94"/>
        <end position="119"/>
    </location>
</feature>
<feature type="transmembrane region" description="Helical" evidence="7">
    <location>
        <begin position="172"/>
        <end position="197"/>
    </location>
</feature>
<sequence length="367" mass="40801">MADDFPVIDGVQVLVPPPEGYVVDFANPQTNAVLQHYLIFGIGGTLALVALLQRYYTKIFLSKGLWVDDDSITQGGQCHHVFEMSLDQYQDYALIAYIAAPIYMLCNGFTKLSLLTFYLNLSPEGWFRVSVWVVIALVSANTIVITFLFFFQCDPPRMIWTVRHQGGSCMNAAVLYIATAASNVVTDFILFVMPLPMVLSLRLRVMQKVGAVIVFAIASMTFATSIVRLVLLPPLLNSHDVPYDSGIPNVWTFVEANLFVICGSMPTLRKFFRHIAPRIMGSSGGYASSHGPYIEGNYRRPSHNEQDRSRKPRRPYARFPEERELQDFSLDCTSPSVEDDLEAGSTTVDTVARSNGSIKGAELGEMG</sequence>
<evidence type="ECO:0000259" key="8">
    <source>
        <dbReference type="Pfam" id="PF20684"/>
    </source>
</evidence>
<protein>
    <recommendedName>
        <fullName evidence="8">Rhodopsin domain-containing protein</fullName>
    </recommendedName>
</protein>
<dbReference type="AlphaFoldDB" id="A0A084B7K8"/>
<evidence type="ECO:0000256" key="1">
    <source>
        <dbReference type="ARBA" id="ARBA00004141"/>
    </source>
</evidence>
<dbReference type="PANTHER" id="PTHR33048">
    <property type="entry name" value="PTH11-LIKE INTEGRAL MEMBRANE PROTEIN (AFU_ORTHOLOGUE AFUA_5G11245)"/>
    <property type="match status" value="1"/>
</dbReference>
<feature type="transmembrane region" description="Helical" evidence="7">
    <location>
        <begin position="131"/>
        <end position="152"/>
    </location>
</feature>
<evidence type="ECO:0000313" key="9">
    <source>
        <dbReference type="EMBL" id="KEY73537.1"/>
    </source>
</evidence>
<dbReference type="InterPro" id="IPR052337">
    <property type="entry name" value="SAT4-like"/>
</dbReference>
<feature type="region of interest" description="Disordered" evidence="6">
    <location>
        <begin position="294"/>
        <end position="367"/>
    </location>
</feature>
<evidence type="ECO:0000256" key="2">
    <source>
        <dbReference type="ARBA" id="ARBA00022692"/>
    </source>
</evidence>
<evidence type="ECO:0000256" key="4">
    <source>
        <dbReference type="ARBA" id="ARBA00023136"/>
    </source>
</evidence>
<evidence type="ECO:0000256" key="7">
    <source>
        <dbReference type="SAM" id="Phobius"/>
    </source>
</evidence>
<dbReference type="GO" id="GO:0016020">
    <property type="term" value="C:membrane"/>
    <property type="evidence" value="ECO:0007669"/>
    <property type="project" value="UniProtKB-SubCell"/>
</dbReference>
<evidence type="ECO:0000256" key="6">
    <source>
        <dbReference type="SAM" id="MobiDB-lite"/>
    </source>
</evidence>
<dbReference type="InterPro" id="IPR049326">
    <property type="entry name" value="Rhodopsin_dom_fungi"/>
</dbReference>
<gene>
    <name evidence="9" type="ORF">S7711_03699</name>
</gene>
<dbReference type="HOGENOM" id="CLU_028200_12_0_1"/>
<dbReference type="Pfam" id="PF20684">
    <property type="entry name" value="Fung_rhodopsin"/>
    <property type="match status" value="1"/>
</dbReference>
<feature type="domain" description="Rhodopsin" evidence="8">
    <location>
        <begin position="72"/>
        <end position="273"/>
    </location>
</feature>
<feature type="transmembrane region" description="Helical" evidence="7">
    <location>
        <begin position="209"/>
        <end position="230"/>
    </location>
</feature>
<keyword evidence="3 7" id="KW-1133">Transmembrane helix</keyword>
<keyword evidence="2 7" id="KW-0812">Transmembrane</keyword>
<evidence type="ECO:0000256" key="3">
    <source>
        <dbReference type="ARBA" id="ARBA00022989"/>
    </source>
</evidence>
<organism evidence="9 10">
    <name type="scientific">Stachybotrys chartarum (strain CBS 109288 / IBT 7711)</name>
    <name type="common">Toxic black mold</name>
    <name type="synonym">Stilbospora chartarum</name>
    <dbReference type="NCBI Taxonomy" id="1280523"/>
    <lineage>
        <taxon>Eukaryota</taxon>
        <taxon>Fungi</taxon>
        <taxon>Dikarya</taxon>
        <taxon>Ascomycota</taxon>
        <taxon>Pezizomycotina</taxon>
        <taxon>Sordariomycetes</taxon>
        <taxon>Hypocreomycetidae</taxon>
        <taxon>Hypocreales</taxon>
        <taxon>Stachybotryaceae</taxon>
        <taxon>Stachybotrys</taxon>
    </lineage>
</organism>
<evidence type="ECO:0000313" key="10">
    <source>
        <dbReference type="Proteomes" id="UP000028045"/>
    </source>
</evidence>
<comment type="subcellular location">
    <subcellularLocation>
        <location evidence="1">Membrane</location>
        <topology evidence="1">Multi-pass membrane protein</topology>
    </subcellularLocation>
</comment>
<feature type="transmembrane region" description="Helical" evidence="7">
    <location>
        <begin position="37"/>
        <end position="56"/>
    </location>
</feature>
<dbReference type="PANTHER" id="PTHR33048:SF124">
    <property type="entry name" value="INTEGRAL MEMBRANE PROTEIN"/>
    <property type="match status" value="1"/>
</dbReference>
<dbReference type="Proteomes" id="UP000028045">
    <property type="component" value="Unassembled WGS sequence"/>
</dbReference>
<name>A0A084B7K8_STACB</name>
<evidence type="ECO:0000256" key="5">
    <source>
        <dbReference type="ARBA" id="ARBA00038359"/>
    </source>
</evidence>
<dbReference type="EMBL" id="KL647833">
    <property type="protein sequence ID" value="KEY73537.1"/>
    <property type="molecule type" value="Genomic_DNA"/>
</dbReference>
<keyword evidence="4 7" id="KW-0472">Membrane</keyword>
<comment type="similarity">
    <text evidence="5">Belongs to the SAT4 family.</text>
</comment>
<proteinExistence type="inferred from homology"/>
<accession>A0A084B7K8</accession>